<keyword evidence="2 4" id="KW-0833">Ubl conjugation pathway</keyword>
<keyword evidence="5" id="KW-0175">Coiled coil</keyword>
<feature type="coiled-coil region" evidence="5">
    <location>
        <begin position="2"/>
        <end position="29"/>
    </location>
</feature>
<dbReference type="AlphaFoldDB" id="A0A9N8DUV3"/>
<feature type="domain" description="UBC core" evidence="6">
    <location>
        <begin position="7"/>
        <end position="157"/>
    </location>
</feature>
<evidence type="ECO:0000313" key="8">
    <source>
        <dbReference type="Proteomes" id="UP001153069"/>
    </source>
</evidence>
<dbReference type="InterPro" id="IPR000608">
    <property type="entry name" value="UBC"/>
</dbReference>
<dbReference type="InterPro" id="IPR016135">
    <property type="entry name" value="UBQ-conjugating_enzyme/RWD"/>
</dbReference>
<keyword evidence="8" id="KW-1185">Reference proteome</keyword>
<proteinExistence type="inferred from homology"/>
<evidence type="ECO:0000259" key="6">
    <source>
        <dbReference type="PROSITE" id="PS50127"/>
    </source>
</evidence>
<dbReference type="InterPro" id="IPR050113">
    <property type="entry name" value="Ub_conjugating_enzyme"/>
</dbReference>
<keyword evidence="4" id="KW-0547">Nucleotide-binding</keyword>
<dbReference type="InterPro" id="IPR023313">
    <property type="entry name" value="UBQ-conjugating_AS"/>
</dbReference>
<dbReference type="Pfam" id="PF00179">
    <property type="entry name" value="UQ_con"/>
    <property type="match status" value="1"/>
</dbReference>
<dbReference type="GO" id="GO:0016740">
    <property type="term" value="F:transferase activity"/>
    <property type="evidence" value="ECO:0007669"/>
    <property type="project" value="UniProtKB-KW"/>
</dbReference>
<keyword evidence="4" id="KW-0067">ATP-binding</keyword>
<evidence type="ECO:0000256" key="2">
    <source>
        <dbReference type="ARBA" id="ARBA00022786"/>
    </source>
</evidence>
<gene>
    <name evidence="7" type="ORF">SEMRO_376_G129650.1</name>
</gene>
<feature type="active site" description="Glycyl thioester intermediate" evidence="3">
    <location>
        <position position="94"/>
    </location>
</feature>
<comment type="similarity">
    <text evidence="4">Belongs to the ubiquitin-conjugating enzyme family.</text>
</comment>
<dbReference type="OrthoDB" id="7851174at2759"/>
<evidence type="ECO:0000313" key="7">
    <source>
        <dbReference type="EMBL" id="CAB9509121.1"/>
    </source>
</evidence>
<dbReference type="FunFam" id="3.10.110.10:FF:000089">
    <property type="entry name" value="Ubiquitin-conjugating enzyme E2 I"/>
    <property type="match status" value="1"/>
</dbReference>
<dbReference type="EMBL" id="CAICTM010000375">
    <property type="protein sequence ID" value="CAB9509121.1"/>
    <property type="molecule type" value="Genomic_DNA"/>
</dbReference>
<dbReference type="PANTHER" id="PTHR24067">
    <property type="entry name" value="UBIQUITIN-CONJUGATING ENZYME E2"/>
    <property type="match status" value="1"/>
</dbReference>
<evidence type="ECO:0000256" key="1">
    <source>
        <dbReference type="ARBA" id="ARBA00022679"/>
    </source>
</evidence>
<dbReference type="Gene3D" id="3.10.110.10">
    <property type="entry name" value="Ubiquitin Conjugating Enzyme"/>
    <property type="match status" value="1"/>
</dbReference>
<accession>A0A9N8DUV3</accession>
<dbReference type="SMART" id="SM00212">
    <property type="entry name" value="UBCc"/>
    <property type="match status" value="1"/>
</dbReference>
<sequence>MVAHSLAAAKRLRKELQNLQRHKDEDDDICLIPDSDNVLKWAALIRGPKDTPYEGGVFHLSIVCGTEYPLAPPTMTFVTKVFHPNVHFRTGDICLDILKKEWSPAWGLQAACRAILALLSAPDADSPLNCDAGNMIRGGDDIAFQSMARMYTVENANFLRWPTKEDREEALAS</sequence>
<evidence type="ECO:0000256" key="3">
    <source>
        <dbReference type="PROSITE-ProRule" id="PRU10133"/>
    </source>
</evidence>
<evidence type="ECO:0000256" key="5">
    <source>
        <dbReference type="SAM" id="Coils"/>
    </source>
</evidence>
<dbReference type="CDD" id="cd23812">
    <property type="entry name" value="UBCc_ScPEX4-like"/>
    <property type="match status" value="1"/>
</dbReference>
<dbReference type="PROSITE" id="PS50127">
    <property type="entry name" value="UBC_2"/>
    <property type="match status" value="1"/>
</dbReference>
<dbReference type="Proteomes" id="UP001153069">
    <property type="component" value="Unassembled WGS sequence"/>
</dbReference>
<evidence type="ECO:0000256" key="4">
    <source>
        <dbReference type="RuleBase" id="RU362109"/>
    </source>
</evidence>
<name>A0A9N8DUV3_9STRA</name>
<keyword evidence="1" id="KW-0808">Transferase</keyword>
<protein>
    <submittedName>
        <fullName evidence="7">Conjugating enzyme E2</fullName>
    </submittedName>
</protein>
<dbReference type="GO" id="GO:0005524">
    <property type="term" value="F:ATP binding"/>
    <property type="evidence" value="ECO:0007669"/>
    <property type="project" value="UniProtKB-UniRule"/>
</dbReference>
<dbReference type="PROSITE" id="PS00183">
    <property type="entry name" value="UBC_1"/>
    <property type="match status" value="1"/>
</dbReference>
<comment type="caution">
    <text evidence="7">The sequence shown here is derived from an EMBL/GenBank/DDBJ whole genome shotgun (WGS) entry which is preliminary data.</text>
</comment>
<dbReference type="SUPFAM" id="SSF54495">
    <property type="entry name" value="UBC-like"/>
    <property type="match status" value="1"/>
</dbReference>
<reference evidence="7" key="1">
    <citation type="submission" date="2020-06" db="EMBL/GenBank/DDBJ databases">
        <authorList>
            <consortium name="Plant Systems Biology data submission"/>
        </authorList>
    </citation>
    <scope>NUCLEOTIDE SEQUENCE</scope>
    <source>
        <strain evidence="7">D6</strain>
    </source>
</reference>
<organism evidence="7 8">
    <name type="scientific">Seminavis robusta</name>
    <dbReference type="NCBI Taxonomy" id="568900"/>
    <lineage>
        <taxon>Eukaryota</taxon>
        <taxon>Sar</taxon>
        <taxon>Stramenopiles</taxon>
        <taxon>Ochrophyta</taxon>
        <taxon>Bacillariophyta</taxon>
        <taxon>Bacillariophyceae</taxon>
        <taxon>Bacillariophycidae</taxon>
        <taxon>Naviculales</taxon>
        <taxon>Naviculaceae</taxon>
        <taxon>Seminavis</taxon>
    </lineage>
</organism>